<evidence type="ECO:0000313" key="2">
    <source>
        <dbReference type="EMBL" id="EEH53246.1"/>
    </source>
</evidence>
<dbReference type="RefSeq" id="XP_003062427.1">
    <property type="nucleotide sequence ID" value="XM_003062381.1"/>
</dbReference>
<feature type="compositionally biased region" description="Pro residues" evidence="1">
    <location>
        <begin position="553"/>
        <end position="562"/>
    </location>
</feature>
<feature type="compositionally biased region" description="Low complexity" evidence="1">
    <location>
        <begin position="427"/>
        <end position="440"/>
    </location>
</feature>
<reference evidence="2 3" key="1">
    <citation type="journal article" date="2009" name="Science">
        <title>Green evolution and dynamic adaptations revealed by genomes of the marine picoeukaryotes Micromonas.</title>
        <authorList>
            <person name="Worden A.Z."/>
            <person name="Lee J.H."/>
            <person name="Mock T."/>
            <person name="Rouze P."/>
            <person name="Simmons M.P."/>
            <person name="Aerts A.L."/>
            <person name="Allen A.E."/>
            <person name="Cuvelier M.L."/>
            <person name="Derelle E."/>
            <person name="Everett M.V."/>
            <person name="Foulon E."/>
            <person name="Grimwood J."/>
            <person name="Gundlach H."/>
            <person name="Henrissat B."/>
            <person name="Napoli C."/>
            <person name="McDonald S.M."/>
            <person name="Parker M.S."/>
            <person name="Rombauts S."/>
            <person name="Salamov A."/>
            <person name="Von Dassow P."/>
            <person name="Badger J.H."/>
            <person name="Coutinho P.M."/>
            <person name="Demir E."/>
            <person name="Dubchak I."/>
            <person name="Gentemann C."/>
            <person name="Eikrem W."/>
            <person name="Gready J.E."/>
            <person name="John U."/>
            <person name="Lanier W."/>
            <person name="Lindquist E.A."/>
            <person name="Lucas S."/>
            <person name="Mayer K.F."/>
            <person name="Moreau H."/>
            <person name="Not F."/>
            <person name="Otillar R."/>
            <person name="Panaud O."/>
            <person name="Pangilinan J."/>
            <person name="Paulsen I."/>
            <person name="Piegu B."/>
            <person name="Poliakov A."/>
            <person name="Robbens S."/>
            <person name="Schmutz J."/>
            <person name="Toulza E."/>
            <person name="Wyss T."/>
            <person name="Zelensky A."/>
            <person name="Zhou K."/>
            <person name="Armbrust E.V."/>
            <person name="Bhattacharya D."/>
            <person name="Goodenough U.W."/>
            <person name="Van de Peer Y."/>
            <person name="Grigoriev I.V."/>
        </authorList>
    </citation>
    <scope>NUCLEOTIDE SEQUENCE [LARGE SCALE GENOMIC DNA]</scope>
    <source>
        <strain evidence="2 3">CCMP1545</strain>
    </source>
</reference>
<evidence type="ECO:0000256" key="1">
    <source>
        <dbReference type="SAM" id="MobiDB-lite"/>
    </source>
</evidence>
<dbReference type="EMBL" id="GG663746">
    <property type="protein sequence ID" value="EEH53246.1"/>
    <property type="molecule type" value="Genomic_DNA"/>
</dbReference>
<dbReference type="GeneID" id="9688108"/>
<dbReference type="KEGG" id="mpp:MICPUCDRAFT_42257"/>
<name>C1N3S9_MICPC</name>
<feature type="compositionally biased region" description="Low complexity" evidence="1">
    <location>
        <begin position="581"/>
        <end position="596"/>
    </location>
</feature>
<protein>
    <submittedName>
        <fullName evidence="2">Predicted protein</fullName>
    </submittedName>
</protein>
<sequence length="824" mass="84653">MPTLDLGSPSLAGTLTLSSPLSSRLLKLETPLGDVAAASTCAALERSLNSEVNAFCRRGASDEGQRLANDPPSTRVVVLRATADVLVVVTDHALHQLVGLFCRIPETARAAGARFAVVEPSTTAESADVVRAMLPRILTRAMIEGPAAAATRSWIGFGSAPRSGARLLHAARGSYFPTAPDGAVCVDALLLSPPVFIASELPNARVVIPSVTTVTTRLKRMSHPVAAMRCAGVAKEVIEATLRRGEDAQLCAVDDVSPLDDYGDDRADDDDGAAEPLLVTPAPILHKEARVVSFVFTPPAAYGHEDAAAFERAFSARHGLTDGVPPMIATTEDDDDGDDAADLSKMPPYAEISFCDDRDPRVRHLWPTSLLLTRTGATDVPAAMTAEKSMDLISRFAEDVRTSAFMGVRVTLDRVGGGNEDELKQQTADTADTAAAATTTKGKKKKGGGGSKKSAVAAAAVAAADAVAQPGVATYAITNCDLFHTATSLPGDAGKKTLELINAAAAALSVRVEDPAEDETPMKPPPPPRKQTGPPRTVALAGFAKREAAARSPSPPAPPPSPRANDGTATTITPPPPPQPEQVTKPKPRAPVMATHAPPPPAVAATTAAGGRPSPPAVVVAPETLSPVVIAAAPAMARAPVFAKASAPAPAPTPTPAETDAEDDGDMTAEIYAMFMAENDAGNEDAAKIAADAAAMPPPAPKPRAPAVMKPFGGASAAAAAAPRPALSKSKPAAGVVAAADGTAGAEKPKKAPRKRKVIDPELNDAAVRKRFKDEGADAVAKFPGDELIAFLKKAGATGNFGKMKKDELVGKAKEVLASAAVVA</sequence>
<dbReference type="AlphaFoldDB" id="C1N3S9"/>
<proteinExistence type="predicted"/>
<feature type="region of interest" description="Disordered" evidence="1">
    <location>
        <begin position="416"/>
        <end position="451"/>
    </location>
</feature>
<dbReference type="OMA" id="VMIDEMA"/>
<gene>
    <name evidence="2" type="ORF">MICPUCDRAFT_42257</name>
</gene>
<feature type="region of interest" description="Disordered" evidence="1">
    <location>
        <begin position="512"/>
        <end position="614"/>
    </location>
</feature>
<keyword evidence="3" id="KW-1185">Reference proteome</keyword>
<organism evidence="3">
    <name type="scientific">Micromonas pusilla (strain CCMP1545)</name>
    <name type="common">Picoplanktonic green alga</name>
    <dbReference type="NCBI Taxonomy" id="564608"/>
    <lineage>
        <taxon>Eukaryota</taxon>
        <taxon>Viridiplantae</taxon>
        <taxon>Chlorophyta</taxon>
        <taxon>Mamiellophyceae</taxon>
        <taxon>Mamiellales</taxon>
        <taxon>Mamiellaceae</taxon>
        <taxon>Micromonas</taxon>
    </lineage>
</organism>
<dbReference type="Proteomes" id="UP000001876">
    <property type="component" value="Unassembled WGS sequence"/>
</dbReference>
<accession>C1N3S9</accession>
<evidence type="ECO:0000313" key="3">
    <source>
        <dbReference type="Proteomes" id="UP000001876"/>
    </source>
</evidence>